<organism evidence="8 9">
    <name type="scientific">Lysinibacter cavernae</name>
    <dbReference type="NCBI Taxonomy" id="1640652"/>
    <lineage>
        <taxon>Bacteria</taxon>
        <taxon>Bacillati</taxon>
        <taxon>Actinomycetota</taxon>
        <taxon>Actinomycetes</taxon>
        <taxon>Micrococcales</taxon>
        <taxon>Microbacteriaceae</taxon>
        <taxon>Lysinibacter</taxon>
    </lineage>
</organism>
<dbReference type="AlphaFoldDB" id="A0A7X5R2U8"/>
<evidence type="ECO:0000259" key="7">
    <source>
        <dbReference type="Pfam" id="PF05425"/>
    </source>
</evidence>
<keyword evidence="2" id="KW-1003">Cell membrane</keyword>
<accession>A0A7X5R2U8</accession>
<proteinExistence type="predicted"/>
<feature type="transmembrane region" description="Helical" evidence="6">
    <location>
        <begin position="398"/>
        <end position="415"/>
    </location>
</feature>
<feature type="transmembrane region" description="Helical" evidence="6">
    <location>
        <begin position="302"/>
        <end position="323"/>
    </location>
</feature>
<keyword evidence="5 6" id="KW-0472">Membrane</keyword>
<evidence type="ECO:0000313" key="8">
    <source>
        <dbReference type="EMBL" id="NIH54586.1"/>
    </source>
</evidence>
<protein>
    <submittedName>
        <fullName evidence="8">Putative copper resistance protein D</fullName>
    </submittedName>
</protein>
<feature type="transmembrane region" description="Helical" evidence="6">
    <location>
        <begin position="369"/>
        <end position="386"/>
    </location>
</feature>
<evidence type="ECO:0000256" key="4">
    <source>
        <dbReference type="ARBA" id="ARBA00022989"/>
    </source>
</evidence>
<evidence type="ECO:0000256" key="6">
    <source>
        <dbReference type="SAM" id="Phobius"/>
    </source>
</evidence>
<feature type="transmembrane region" description="Helical" evidence="6">
    <location>
        <begin position="196"/>
        <end position="217"/>
    </location>
</feature>
<dbReference type="Pfam" id="PF09678">
    <property type="entry name" value="Caa3_CtaG"/>
    <property type="match status" value="1"/>
</dbReference>
<keyword evidence="4 6" id="KW-1133">Transmembrane helix</keyword>
<dbReference type="InterPro" id="IPR008457">
    <property type="entry name" value="Cu-R_CopD_dom"/>
</dbReference>
<dbReference type="InterPro" id="IPR019108">
    <property type="entry name" value="Caa3_assmbl_CtaG-rel"/>
</dbReference>
<sequence>MVLRFLRITGPALLLLTGLIALYLALVLGGGAEPRTLLDPGIAVRYGVPFSKLFVNLSAAAMIGSLVLACFAFSPKKKEYSTALDVAAGAAAVFTVSSASVLVFTFIDLTGMTFALDDRFGAAIGQFVSEIALGQAWLITLLLGAVVTVLCFAVRDQRVVIVVTILSVIALVPMAMQGHAAGSASHDAAVNGLGLHLVSAAVWLGGLICLIFLSRSVDANRMVVLVQRYSSLALLSFIVVAASGYVSAQLRLGTLDNLFGPYGYLVLAKVAALTVLGIAGILQRQFLVRRMISKPAQHIRSFWMLVLAELVFMGIASGVAAALGRTKTPVVQTPAAELEGSTPAAILTGDPLPSELTPLSYLTEWRFDLLWTLVVVLGIFFYVAGVRRLRKRGDAWPVYRTILWCLGLALLFYTTNGALNVYERYLFSVHMMGHMVLTMAIPMLLVFGAPVTLASRAIAKRKDGSRGGREWILWAVHTPFASVVSNPIVAAIMFVGSLWVFYYTGLFRWATTEHLGHQWMIVHFLITGYLFSQSLIGIDPVKYRLPYPFRLILLMGTMAFHAFFGLAILSGTGLMLADWFGAMGRTWGPTPLQDQQNGGGIAWSIGEIPTLILAVAVAILWSRQDTKDAKRQDRNEVRTGDADLGEYNKMLEDLAARDAKIDARNNSTQ</sequence>
<feature type="transmembrane region" description="Helical" evidence="6">
    <location>
        <begin position="520"/>
        <end position="539"/>
    </location>
</feature>
<evidence type="ECO:0000313" key="9">
    <source>
        <dbReference type="Proteomes" id="UP000541033"/>
    </source>
</evidence>
<evidence type="ECO:0000256" key="2">
    <source>
        <dbReference type="ARBA" id="ARBA00022475"/>
    </source>
</evidence>
<gene>
    <name evidence="8" type="ORF">FHX76_002482</name>
</gene>
<evidence type="ECO:0000256" key="5">
    <source>
        <dbReference type="ARBA" id="ARBA00023136"/>
    </source>
</evidence>
<feature type="transmembrane region" description="Helical" evidence="6">
    <location>
        <begin position="86"/>
        <end position="107"/>
    </location>
</feature>
<evidence type="ECO:0000256" key="1">
    <source>
        <dbReference type="ARBA" id="ARBA00004651"/>
    </source>
</evidence>
<dbReference type="EMBL" id="JAAMOX010000002">
    <property type="protein sequence ID" value="NIH54586.1"/>
    <property type="molecule type" value="Genomic_DNA"/>
</dbReference>
<comment type="caution">
    <text evidence="8">The sequence shown here is derived from an EMBL/GenBank/DDBJ whole genome shotgun (WGS) entry which is preliminary data.</text>
</comment>
<feature type="transmembrane region" description="Helical" evidence="6">
    <location>
        <begin position="229"/>
        <end position="250"/>
    </location>
</feature>
<feature type="domain" description="Copper resistance protein D" evidence="7">
    <location>
        <begin position="225"/>
        <end position="323"/>
    </location>
</feature>
<dbReference type="Pfam" id="PF05425">
    <property type="entry name" value="CopD"/>
    <property type="match status" value="1"/>
</dbReference>
<evidence type="ECO:0000256" key="3">
    <source>
        <dbReference type="ARBA" id="ARBA00022692"/>
    </source>
</evidence>
<feature type="transmembrane region" description="Helical" evidence="6">
    <location>
        <begin position="262"/>
        <end position="282"/>
    </location>
</feature>
<dbReference type="GO" id="GO:0005886">
    <property type="term" value="C:plasma membrane"/>
    <property type="evidence" value="ECO:0007669"/>
    <property type="project" value="UniProtKB-SubCell"/>
</dbReference>
<reference evidence="8 9" key="1">
    <citation type="submission" date="2020-02" db="EMBL/GenBank/DDBJ databases">
        <title>Sequencing the genomes of 1000 actinobacteria strains.</title>
        <authorList>
            <person name="Klenk H.-P."/>
        </authorList>
    </citation>
    <scope>NUCLEOTIDE SEQUENCE [LARGE SCALE GENOMIC DNA]</scope>
    <source>
        <strain evidence="8 9">DSM 27960</strain>
    </source>
</reference>
<dbReference type="Proteomes" id="UP000541033">
    <property type="component" value="Unassembled WGS sequence"/>
</dbReference>
<dbReference type="RefSeq" id="WP_208402665.1">
    <property type="nucleotide sequence ID" value="NZ_JAAMOX010000002.1"/>
</dbReference>
<feature type="transmembrane region" description="Helical" evidence="6">
    <location>
        <begin position="53"/>
        <end position="74"/>
    </location>
</feature>
<feature type="transmembrane region" description="Helical" evidence="6">
    <location>
        <begin position="551"/>
        <end position="580"/>
    </location>
</feature>
<feature type="transmembrane region" description="Helical" evidence="6">
    <location>
        <begin position="600"/>
        <end position="621"/>
    </location>
</feature>
<feature type="transmembrane region" description="Helical" evidence="6">
    <location>
        <begin position="127"/>
        <end position="152"/>
    </location>
</feature>
<keyword evidence="3 6" id="KW-0812">Transmembrane</keyword>
<name>A0A7X5R2U8_9MICO</name>
<dbReference type="GO" id="GO:0006825">
    <property type="term" value="P:copper ion transport"/>
    <property type="evidence" value="ECO:0007669"/>
    <property type="project" value="InterPro"/>
</dbReference>
<comment type="subcellular location">
    <subcellularLocation>
        <location evidence="1">Cell membrane</location>
        <topology evidence="1">Multi-pass membrane protein</topology>
    </subcellularLocation>
</comment>
<feature type="transmembrane region" description="Helical" evidence="6">
    <location>
        <begin position="435"/>
        <end position="459"/>
    </location>
</feature>
<keyword evidence="9" id="KW-1185">Reference proteome</keyword>
<dbReference type="InterPro" id="IPR032694">
    <property type="entry name" value="CopC/D"/>
</dbReference>
<dbReference type="PANTHER" id="PTHR34820:SF4">
    <property type="entry name" value="INNER MEMBRANE PROTEIN YEBZ"/>
    <property type="match status" value="1"/>
</dbReference>
<feature type="transmembrane region" description="Helical" evidence="6">
    <location>
        <begin position="159"/>
        <end position="176"/>
    </location>
</feature>
<feature type="transmembrane region" description="Helical" evidence="6">
    <location>
        <begin position="471"/>
        <end position="500"/>
    </location>
</feature>
<dbReference type="PANTHER" id="PTHR34820">
    <property type="entry name" value="INNER MEMBRANE PROTEIN YEBZ"/>
    <property type="match status" value="1"/>
</dbReference>